<dbReference type="Pfam" id="PF22917">
    <property type="entry name" value="PRISE"/>
    <property type="match status" value="1"/>
</dbReference>
<name>A0A1B2E8H0_9BACL</name>
<dbReference type="SUPFAM" id="SSF51735">
    <property type="entry name" value="NAD(P)-binding Rossmann-fold domains"/>
    <property type="match status" value="1"/>
</dbReference>
<evidence type="ECO:0000313" key="2">
    <source>
        <dbReference type="EMBL" id="ANY76260.1"/>
    </source>
</evidence>
<dbReference type="AlphaFoldDB" id="A0A1B2E8H0"/>
<dbReference type="PANTHER" id="PTHR32487">
    <property type="entry name" value="3-OXO-DELTA(4,5)-STEROID 5-BETA-REDUCTASE"/>
    <property type="match status" value="1"/>
</dbReference>
<proteinExistence type="predicted"/>
<organism evidence="2">
    <name type="scientific">Paenibacillus ihbetae</name>
    <dbReference type="NCBI Taxonomy" id="1870820"/>
    <lineage>
        <taxon>Bacteria</taxon>
        <taxon>Bacillati</taxon>
        <taxon>Bacillota</taxon>
        <taxon>Bacilli</taxon>
        <taxon>Bacillales</taxon>
        <taxon>Paenibacillaceae</taxon>
        <taxon>Paenibacillus</taxon>
    </lineage>
</organism>
<dbReference type="InterPro" id="IPR055222">
    <property type="entry name" value="PRISE-like_Rossmann-fold"/>
</dbReference>
<feature type="domain" description="PRISE-like Rossmann-fold" evidence="1">
    <location>
        <begin position="65"/>
        <end position="358"/>
    </location>
</feature>
<dbReference type="KEGG" id="pib:BBD41_28840"/>
<evidence type="ECO:0000259" key="1">
    <source>
        <dbReference type="Pfam" id="PF22917"/>
    </source>
</evidence>
<accession>A0A1B2E8H0</accession>
<sequence>MDKEVGFVMSKKTAIVVGATGIIGSYLLDYLSKLDDWNVKGIARNIPRKHPERYISMDLLDARGVKEKFHTLGDVTHIFYAAYQDYPSLTKEQIEVNTSMLENIVKAAEESSDALERVVLMQGAKVYGAHLGKFKTPAKESDPRHLPPNFYYNQEDFLREHQKGKSWSWTILRPDLVAGISIGNPMSISMVIAVYASISKELDLPLRFPGKEGAYHALVQVTDAELLARASVWAAVQSHTALEVFNITNGDLFRWEQLWPKFAAYFDMDYAPVQTISLSEMMPLQKDTWNTMVEKYRLQPVPYTKAAAWPFGDFIFGSEYDVISDTTKIKQYGFHEVIDSEKRFLELFDEFKNEKLIP</sequence>
<protein>
    <submittedName>
        <fullName evidence="2">NAD-dependent dehydratase</fullName>
    </submittedName>
</protein>
<dbReference type="Gene3D" id="3.40.50.720">
    <property type="entry name" value="NAD(P)-binding Rossmann-like Domain"/>
    <property type="match status" value="1"/>
</dbReference>
<dbReference type="EMBL" id="CP016809">
    <property type="protein sequence ID" value="ANY76260.1"/>
    <property type="molecule type" value="Genomic_DNA"/>
</dbReference>
<gene>
    <name evidence="2" type="ORF">BBD41_28840</name>
</gene>
<dbReference type="InterPro" id="IPR036291">
    <property type="entry name" value="NAD(P)-bd_dom_sf"/>
</dbReference>
<dbReference type="CDD" id="cd08948">
    <property type="entry name" value="5beta-POR_like_SDR_a"/>
    <property type="match status" value="1"/>
</dbReference>
<dbReference type="PANTHER" id="PTHR32487:SF0">
    <property type="entry name" value="3-OXO-DELTA(4,5)-STEROID 5-BETA-REDUCTASE"/>
    <property type="match status" value="1"/>
</dbReference>
<reference evidence="2" key="1">
    <citation type="submission" date="2016-08" db="EMBL/GenBank/DDBJ databases">
        <title>Complete Genome Seqeunce of Paenibacillus sp. nov. IHBB 9852 from high altitute lake of Indian trans-Himalayas.</title>
        <authorList>
            <person name="Kiran S."/>
            <person name="Swarnkar M.K."/>
            <person name="Rana A."/>
            <person name="Tewari R."/>
            <person name="Gulati A."/>
        </authorList>
    </citation>
    <scope>NUCLEOTIDE SEQUENCE [LARGE SCALE GENOMIC DNA]</scope>
    <source>
        <strain evidence="2">IHBB 9852</strain>
    </source>
</reference>